<keyword evidence="3" id="KW-0812">Transmembrane</keyword>
<organism evidence="5 6">
    <name type="scientific">Mycena chlorophos</name>
    <name type="common">Agaric fungus</name>
    <name type="synonym">Agaricus chlorophos</name>
    <dbReference type="NCBI Taxonomy" id="658473"/>
    <lineage>
        <taxon>Eukaryota</taxon>
        <taxon>Fungi</taxon>
        <taxon>Dikarya</taxon>
        <taxon>Basidiomycota</taxon>
        <taxon>Agaricomycotina</taxon>
        <taxon>Agaricomycetes</taxon>
        <taxon>Agaricomycetidae</taxon>
        <taxon>Agaricales</taxon>
        <taxon>Marasmiineae</taxon>
        <taxon>Mycenaceae</taxon>
        <taxon>Mycena</taxon>
    </lineage>
</organism>
<feature type="compositionally biased region" description="Polar residues" evidence="2">
    <location>
        <begin position="283"/>
        <end position="293"/>
    </location>
</feature>
<evidence type="ECO:0000256" key="2">
    <source>
        <dbReference type="SAM" id="MobiDB-lite"/>
    </source>
</evidence>
<dbReference type="InterPro" id="IPR040899">
    <property type="entry name" value="Fas_alpha_ACP"/>
</dbReference>
<evidence type="ECO:0000256" key="1">
    <source>
        <dbReference type="ARBA" id="ARBA00022679"/>
    </source>
</evidence>
<evidence type="ECO:0000313" key="5">
    <source>
        <dbReference type="EMBL" id="KAF7311016.1"/>
    </source>
</evidence>
<dbReference type="PANTHER" id="PTHR10982:SF21">
    <property type="entry name" value="FATTY ACID SYNTHASE SUBUNIT BETA"/>
    <property type="match status" value="1"/>
</dbReference>
<gene>
    <name evidence="5" type="ORF">HMN09_00645000</name>
</gene>
<keyword evidence="6" id="KW-1185">Reference proteome</keyword>
<comment type="caution">
    <text evidence="5">The sequence shown here is derived from an EMBL/GenBank/DDBJ whole genome shotgun (WGS) entry which is preliminary data.</text>
</comment>
<dbReference type="GO" id="GO:0008897">
    <property type="term" value="F:holo-[acyl-carrier-protein] synthase activity"/>
    <property type="evidence" value="ECO:0007669"/>
    <property type="project" value="InterPro"/>
</dbReference>
<dbReference type="Proteomes" id="UP000613580">
    <property type="component" value="Unassembled WGS sequence"/>
</dbReference>
<name>A0A8H6T4T4_MYCCL</name>
<feature type="transmembrane region" description="Helical" evidence="3">
    <location>
        <begin position="159"/>
        <end position="177"/>
    </location>
</feature>
<feature type="compositionally biased region" description="Polar residues" evidence="2">
    <location>
        <begin position="352"/>
        <end position="371"/>
    </location>
</feature>
<evidence type="ECO:0000259" key="4">
    <source>
        <dbReference type="Pfam" id="PF18325"/>
    </source>
</evidence>
<dbReference type="PANTHER" id="PTHR10982">
    <property type="entry name" value="MALONYL COA-ACYL CARRIER PROTEIN TRANSACYLASE"/>
    <property type="match status" value="1"/>
</dbReference>
<keyword evidence="1" id="KW-0808">Transferase</keyword>
<dbReference type="AlphaFoldDB" id="A0A8H6T4T4"/>
<accession>A0A8H6T4T4</accession>
<feature type="compositionally biased region" description="Low complexity" evidence="2">
    <location>
        <begin position="331"/>
        <end position="341"/>
    </location>
</feature>
<feature type="region of interest" description="Disordered" evidence="2">
    <location>
        <begin position="259"/>
        <end position="371"/>
    </location>
</feature>
<dbReference type="OrthoDB" id="3020002at2759"/>
<evidence type="ECO:0000256" key="3">
    <source>
        <dbReference type="SAM" id="Phobius"/>
    </source>
</evidence>
<evidence type="ECO:0000313" key="6">
    <source>
        <dbReference type="Proteomes" id="UP000613580"/>
    </source>
</evidence>
<dbReference type="InterPro" id="IPR050830">
    <property type="entry name" value="Fungal_FAS"/>
</dbReference>
<reference evidence="5" key="1">
    <citation type="submission" date="2020-05" db="EMBL/GenBank/DDBJ databases">
        <title>Mycena genomes resolve the evolution of fungal bioluminescence.</title>
        <authorList>
            <person name="Tsai I.J."/>
        </authorList>
    </citation>
    <scope>NUCLEOTIDE SEQUENCE</scope>
    <source>
        <strain evidence="5">110903Hualien_Pintung</strain>
    </source>
</reference>
<dbReference type="EMBL" id="JACAZE010000007">
    <property type="protein sequence ID" value="KAF7311016.1"/>
    <property type="molecule type" value="Genomic_DNA"/>
</dbReference>
<keyword evidence="3" id="KW-1133">Transmembrane helix</keyword>
<sequence length="479" mass="51301">MAQLQRLLLGPHVLFEAETEEMQTQIEEIFNRVVFPLLDDLLKPQIFMRDPRGARDAVTRCCQYILDLLDRFMHINKSDQLAVPDSLKDVVLVMNSANTPTVSGQSEGGVAVNTVDCDERGPDHTLQTGSLLVMAPSEMLLASCCVWLRRERDRGCTCAFIYFLFIFTFSLINAVLYEESVTTYYLITPSFLAQRAPSRAGDDEDDVVMSLSGSCLRGANNQISAPYGKYPYRTSKIPGPESTTDLPVHDLAFSETANPLLPPAFSRNQSSRSQDIAYPPTPNTQSRAGSYATQPKHKSIDRPGTGSTLVTLPPPHSPTGLPQTNSPPMSPSTSGPGPSMSCLGGSGAEPLASSSQIHLQSPSQLEAQTQTQMVSDAHIALVDDPVPSAYAYMPPEGEPEGSEDVGSWSARADGVLLLATTMEPTKRLGSEAEVKTWLDGIVAIYAQRAGISLLSGAAGGGGGGGGGGAVINSEEFLKF</sequence>
<dbReference type="Pfam" id="PF18325">
    <property type="entry name" value="Fas_alpha_ACP"/>
    <property type="match status" value="1"/>
</dbReference>
<keyword evidence="3" id="KW-0472">Membrane</keyword>
<proteinExistence type="predicted"/>
<feature type="domain" description="Fatty acid synthase subunit alpha acyl carrier" evidence="4">
    <location>
        <begin position="409"/>
        <end position="453"/>
    </location>
</feature>
<protein>
    <recommendedName>
        <fullName evidence="4">Fatty acid synthase subunit alpha acyl carrier domain-containing protein</fullName>
    </recommendedName>
</protein>